<dbReference type="EMBL" id="SMLD01000321">
    <property type="protein sequence ID" value="TDE20072.1"/>
    <property type="molecule type" value="Genomic_DNA"/>
</dbReference>
<feature type="non-terminal residue" evidence="9">
    <location>
        <position position="279"/>
    </location>
</feature>
<sequence length="279" mass="30064">MIDGRFELVERLGGGGMGLVWRARDIALRREVALKEVRPPDPLTDERDPDAARELRARVLREARALARLNHPHVVTIHHIVDPGEHDYPWIVMELVPGGSLQDRLKHGPMPPDAVARLGREVLSALRAAHAVGIQHRDVKPANVLLREDGRSVLTDFGIAAVREATTLTATGAFIGSPEYMAPERINGLEGEPGSDLWSLGMLMYVAVEGRHPLRRGTALATLAAVLNQDIPPPGRAGPLGPVLSALLVRDMEARPDAATLDLLLESAAAPPPGPPSMS</sequence>
<evidence type="ECO:0000256" key="7">
    <source>
        <dbReference type="PROSITE-ProRule" id="PRU10141"/>
    </source>
</evidence>
<keyword evidence="4 7" id="KW-0547">Nucleotide-binding</keyword>
<dbReference type="EC" id="2.7.11.1" evidence="1"/>
<evidence type="ECO:0000259" key="8">
    <source>
        <dbReference type="PROSITE" id="PS50011"/>
    </source>
</evidence>
<name>A0A4R5DXP3_9ACTN</name>
<organism evidence="9 10">
    <name type="scientific">Nonomuraea mesophila</name>
    <dbReference type="NCBI Taxonomy" id="2530382"/>
    <lineage>
        <taxon>Bacteria</taxon>
        <taxon>Bacillati</taxon>
        <taxon>Actinomycetota</taxon>
        <taxon>Actinomycetes</taxon>
        <taxon>Streptosporangiales</taxon>
        <taxon>Streptosporangiaceae</taxon>
        <taxon>Nonomuraea</taxon>
    </lineage>
</organism>
<dbReference type="GO" id="GO:0004674">
    <property type="term" value="F:protein serine/threonine kinase activity"/>
    <property type="evidence" value="ECO:0007669"/>
    <property type="project" value="UniProtKB-KW"/>
</dbReference>
<keyword evidence="2 9" id="KW-0723">Serine/threonine-protein kinase</keyword>
<comment type="caution">
    <text evidence="9">The sequence shown here is derived from an EMBL/GenBank/DDBJ whole genome shotgun (WGS) entry which is preliminary data.</text>
</comment>
<keyword evidence="6 7" id="KW-0067">ATP-binding</keyword>
<reference evidence="9 10" key="1">
    <citation type="submission" date="2019-03" db="EMBL/GenBank/DDBJ databases">
        <title>Draft genome sequences of novel Actinobacteria.</title>
        <authorList>
            <person name="Sahin N."/>
            <person name="Ay H."/>
            <person name="Saygin H."/>
        </authorList>
    </citation>
    <scope>NUCLEOTIDE SEQUENCE [LARGE SCALE GENOMIC DNA]</scope>
    <source>
        <strain evidence="9 10">6K102</strain>
    </source>
</reference>
<dbReference type="InterPro" id="IPR017441">
    <property type="entry name" value="Protein_kinase_ATP_BS"/>
</dbReference>
<dbReference type="SUPFAM" id="SSF56112">
    <property type="entry name" value="Protein kinase-like (PK-like)"/>
    <property type="match status" value="1"/>
</dbReference>
<dbReference type="Proteomes" id="UP000295136">
    <property type="component" value="Unassembled WGS sequence"/>
</dbReference>
<evidence type="ECO:0000256" key="4">
    <source>
        <dbReference type="ARBA" id="ARBA00022741"/>
    </source>
</evidence>
<dbReference type="InterPro" id="IPR008271">
    <property type="entry name" value="Ser/Thr_kinase_AS"/>
</dbReference>
<gene>
    <name evidence="9" type="ORF">E1295_47365</name>
</gene>
<dbReference type="PROSITE" id="PS50011">
    <property type="entry name" value="PROTEIN_KINASE_DOM"/>
    <property type="match status" value="1"/>
</dbReference>
<dbReference type="Gene3D" id="1.10.510.10">
    <property type="entry name" value="Transferase(Phosphotransferase) domain 1"/>
    <property type="match status" value="1"/>
</dbReference>
<dbReference type="Gene3D" id="3.30.200.20">
    <property type="entry name" value="Phosphorylase Kinase, domain 1"/>
    <property type="match status" value="1"/>
</dbReference>
<evidence type="ECO:0000313" key="9">
    <source>
        <dbReference type="EMBL" id="TDE20072.1"/>
    </source>
</evidence>
<dbReference type="PROSITE" id="PS00107">
    <property type="entry name" value="PROTEIN_KINASE_ATP"/>
    <property type="match status" value="1"/>
</dbReference>
<evidence type="ECO:0000256" key="6">
    <source>
        <dbReference type="ARBA" id="ARBA00022840"/>
    </source>
</evidence>
<dbReference type="InterPro" id="IPR000719">
    <property type="entry name" value="Prot_kinase_dom"/>
</dbReference>
<dbReference type="Pfam" id="PF00069">
    <property type="entry name" value="Pkinase"/>
    <property type="match status" value="1"/>
</dbReference>
<dbReference type="InterPro" id="IPR011009">
    <property type="entry name" value="Kinase-like_dom_sf"/>
</dbReference>
<dbReference type="CDD" id="cd14014">
    <property type="entry name" value="STKc_PknB_like"/>
    <property type="match status" value="1"/>
</dbReference>
<dbReference type="AlphaFoldDB" id="A0A4R5DXP3"/>
<keyword evidence="3" id="KW-0808">Transferase</keyword>
<proteinExistence type="predicted"/>
<feature type="binding site" evidence="7">
    <location>
        <position position="35"/>
    </location>
    <ligand>
        <name>ATP</name>
        <dbReference type="ChEBI" id="CHEBI:30616"/>
    </ligand>
</feature>
<evidence type="ECO:0000256" key="3">
    <source>
        <dbReference type="ARBA" id="ARBA00022679"/>
    </source>
</evidence>
<feature type="domain" description="Protein kinase" evidence="8">
    <location>
        <begin position="6"/>
        <end position="265"/>
    </location>
</feature>
<dbReference type="PROSITE" id="PS00108">
    <property type="entry name" value="PROTEIN_KINASE_ST"/>
    <property type="match status" value="1"/>
</dbReference>
<evidence type="ECO:0000256" key="2">
    <source>
        <dbReference type="ARBA" id="ARBA00022527"/>
    </source>
</evidence>
<keyword evidence="5 9" id="KW-0418">Kinase</keyword>
<evidence type="ECO:0000313" key="10">
    <source>
        <dbReference type="Proteomes" id="UP000295136"/>
    </source>
</evidence>
<dbReference type="SMART" id="SM00220">
    <property type="entry name" value="S_TKc"/>
    <property type="match status" value="1"/>
</dbReference>
<evidence type="ECO:0000256" key="5">
    <source>
        <dbReference type="ARBA" id="ARBA00022777"/>
    </source>
</evidence>
<evidence type="ECO:0000256" key="1">
    <source>
        <dbReference type="ARBA" id="ARBA00012513"/>
    </source>
</evidence>
<dbReference type="GO" id="GO:0005524">
    <property type="term" value="F:ATP binding"/>
    <property type="evidence" value="ECO:0007669"/>
    <property type="project" value="UniProtKB-UniRule"/>
</dbReference>
<keyword evidence="10" id="KW-1185">Reference proteome</keyword>
<dbReference type="PANTHER" id="PTHR43289">
    <property type="entry name" value="MITOGEN-ACTIVATED PROTEIN KINASE KINASE KINASE 20-RELATED"/>
    <property type="match status" value="1"/>
</dbReference>
<protein>
    <recommendedName>
        <fullName evidence="1">non-specific serine/threonine protein kinase</fullName>
        <ecNumber evidence="1">2.7.11.1</ecNumber>
    </recommendedName>
</protein>
<accession>A0A4R5DXP3</accession>
<dbReference type="PANTHER" id="PTHR43289:SF6">
    <property type="entry name" value="SERINE_THREONINE-PROTEIN KINASE NEKL-3"/>
    <property type="match status" value="1"/>
</dbReference>